<feature type="compositionally biased region" description="Basic residues" evidence="1">
    <location>
        <begin position="80"/>
        <end position="89"/>
    </location>
</feature>
<name>A0A4Y7KWU9_PAPSO</name>
<organism evidence="2 3">
    <name type="scientific">Papaver somniferum</name>
    <name type="common">Opium poppy</name>
    <dbReference type="NCBI Taxonomy" id="3469"/>
    <lineage>
        <taxon>Eukaryota</taxon>
        <taxon>Viridiplantae</taxon>
        <taxon>Streptophyta</taxon>
        <taxon>Embryophyta</taxon>
        <taxon>Tracheophyta</taxon>
        <taxon>Spermatophyta</taxon>
        <taxon>Magnoliopsida</taxon>
        <taxon>Ranunculales</taxon>
        <taxon>Papaveraceae</taxon>
        <taxon>Papaveroideae</taxon>
        <taxon>Papaver</taxon>
    </lineage>
</organism>
<dbReference type="AlphaFoldDB" id="A0A4Y7KWU9"/>
<keyword evidence="3" id="KW-1185">Reference proteome</keyword>
<dbReference type="EMBL" id="CM010723">
    <property type="protein sequence ID" value="RZC77267.1"/>
    <property type="molecule type" value="Genomic_DNA"/>
</dbReference>
<evidence type="ECO:0000313" key="2">
    <source>
        <dbReference type="EMBL" id="RZC77267.1"/>
    </source>
</evidence>
<evidence type="ECO:0000313" key="3">
    <source>
        <dbReference type="Proteomes" id="UP000316621"/>
    </source>
</evidence>
<dbReference type="Gramene" id="RZC77267">
    <property type="protein sequence ID" value="RZC77267"/>
    <property type="gene ID" value="C5167_001383"/>
</dbReference>
<dbReference type="Proteomes" id="UP000316621">
    <property type="component" value="Chromosome 9"/>
</dbReference>
<reference evidence="2 3" key="1">
    <citation type="journal article" date="2018" name="Science">
        <title>The opium poppy genome and morphinan production.</title>
        <authorList>
            <person name="Guo L."/>
            <person name="Winzer T."/>
            <person name="Yang X."/>
            <person name="Li Y."/>
            <person name="Ning Z."/>
            <person name="He Z."/>
            <person name="Teodor R."/>
            <person name="Lu Y."/>
            <person name="Bowser T.A."/>
            <person name="Graham I.A."/>
            <person name="Ye K."/>
        </authorList>
    </citation>
    <scope>NUCLEOTIDE SEQUENCE [LARGE SCALE GENOMIC DNA]</scope>
    <source>
        <strain evidence="3">cv. HN1</strain>
        <tissue evidence="2">Leaves</tissue>
    </source>
</reference>
<proteinExistence type="predicted"/>
<feature type="region of interest" description="Disordered" evidence="1">
    <location>
        <begin position="65"/>
        <end position="89"/>
    </location>
</feature>
<gene>
    <name evidence="2" type="ORF">C5167_001383</name>
</gene>
<evidence type="ECO:0000256" key="1">
    <source>
        <dbReference type="SAM" id="MobiDB-lite"/>
    </source>
</evidence>
<protein>
    <submittedName>
        <fullName evidence="2">Uncharacterized protein</fullName>
    </submittedName>
</protein>
<accession>A0A4Y7KWU9</accession>
<feature type="compositionally biased region" description="Basic and acidic residues" evidence="1">
    <location>
        <begin position="65"/>
        <end position="79"/>
    </location>
</feature>
<sequence length="89" mass="10565">MKMNRKSLEKSPGTFKKIDHLSENLDLTENERLALELEWILNNIQTHPKEVMDLVRAHTNTKVCSEAHKQHTGEHEKCRRGLRRHRRTN</sequence>